<protein>
    <submittedName>
        <fullName evidence="2">Uncharacterized protein</fullName>
    </submittedName>
</protein>
<name>A0ABP9W1P2_9BACT</name>
<organism evidence="2 3">
    <name type="scientific">Novipirellula caenicola</name>
    <dbReference type="NCBI Taxonomy" id="1536901"/>
    <lineage>
        <taxon>Bacteria</taxon>
        <taxon>Pseudomonadati</taxon>
        <taxon>Planctomycetota</taxon>
        <taxon>Planctomycetia</taxon>
        <taxon>Pirellulales</taxon>
        <taxon>Pirellulaceae</taxon>
        <taxon>Novipirellula</taxon>
    </lineage>
</organism>
<keyword evidence="3" id="KW-1185">Reference proteome</keyword>
<accession>A0ABP9W1P2</accession>
<evidence type="ECO:0000313" key="3">
    <source>
        <dbReference type="Proteomes" id="UP001416858"/>
    </source>
</evidence>
<proteinExistence type="predicted"/>
<gene>
    <name evidence="2" type="ORF">Rcae01_05901</name>
</gene>
<dbReference type="RefSeq" id="WP_345688277.1">
    <property type="nucleotide sequence ID" value="NZ_BAABRO010000022.1"/>
</dbReference>
<dbReference type="EMBL" id="BAABRO010000022">
    <property type="protein sequence ID" value="GAA5510393.1"/>
    <property type="molecule type" value="Genomic_DNA"/>
</dbReference>
<dbReference type="Proteomes" id="UP001416858">
    <property type="component" value="Unassembled WGS sequence"/>
</dbReference>
<evidence type="ECO:0000256" key="1">
    <source>
        <dbReference type="SAM" id="MobiDB-lite"/>
    </source>
</evidence>
<reference evidence="2 3" key="1">
    <citation type="submission" date="2024-02" db="EMBL/GenBank/DDBJ databases">
        <title>Rhodopirellula caenicola NBRC 110016.</title>
        <authorList>
            <person name="Ichikawa N."/>
            <person name="Katano-Makiyama Y."/>
            <person name="Hidaka K."/>
        </authorList>
    </citation>
    <scope>NUCLEOTIDE SEQUENCE [LARGE SCALE GENOMIC DNA]</scope>
    <source>
        <strain evidence="2 3">NBRC 110016</strain>
    </source>
</reference>
<comment type="caution">
    <text evidence="2">The sequence shown here is derived from an EMBL/GenBank/DDBJ whole genome shotgun (WGS) entry which is preliminary data.</text>
</comment>
<sequence length="964" mass="103942">MASIDECCILIPVSTLEDFPKHAGDEDARSLLAAWTVLWHPELVAASQQTPTWYRADSPPEFDHGPRVIIVPTLSVPELPSDFEANCRSNEAIQWITGADRREMLDALGLSTSTRTLRSAERTVQAEDFFALGYAMLQIQVMTRRLRYTSNLDEIHFQNKLVTAAEAFVADDADRCVAAMHDCFDALAEERDHYFSSDPHLVDLTLISKSTLPSFFQHLSTEVDAGPSDVAESAADSSNVLATPRNVLIDAPMAAAVAASPKEDRDRLVDLLRGDRWGWAGGGLGGDVSLDAMTYSDTENAITQAYEQTATQIGLRPPVYARFSGTTPTDMTKVIASLGVDGMISVDFENGSGFGDEAKVVRNSGGVEIHALTAKPIDASGESAFLALGPRLGEAIDSGEIATGLLVHWPGYESDSYRDVRRVASWSLVLGRFWTLGEYFRSGEQPYHHDPSGAATSGADNALVSQVTGGDSNAISSMVQQAQKSIAKQNQANLQAMIALASGKPSSGSNQSSSPNQSGDSVSPCEQAMLASIGLKLSSHAGNVCLINPTPCPVRHTVAINGTPIKEDHIYAATGSGKQSMVTVDVPAFGFSVARNDAGGGSRGRSIGQRLRDVVSGTGKLCAVDGMLQNAFIEVAIDPQTGGVKGGYSGQSRGNRFSMRLVGVEGTSKKKSSENETQMICDQMKTIVAKAERGVIRTTGYLANANGAKIGAFELDYQVTRGNRMLDVQGKIDVLGKLEGNPWNQYIAARCAVANEAVSYRMILRDKMHRTSSRRIVAPLGVLMDESDRQTLVASAGLAYHRRVGDRFLDTLLQVQGETQRQFTLHYGFDLPSPVLAARSVASEPLQATVESVSSDGSRGWLIHAAPNTVLVANLDCMLDRDGKFMAVVRLIQTRSQTCNTTVRFCRNVTAAVRLNQRGSLDADGLADYLQEHRESPRVEFSEDRIKLTLAGHEVVDVLVQFDA</sequence>
<feature type="region of interest" description="Disordered" evidence="1">
    <location>
        <begin position="502"/>
        <end position="523"/>
    </location>
</feature>
<evidence type="ECO:0000313" key="2">
    <source>
        <dbReference type="EMBL" id="GAA5510393.1"/>
    </source>
</evidence>